<dbReference type="EMBL" id="JANHOG010001103">
    <property type="protein sequence ID" value="KAJ3544046.1"/>
    <property type="molecule type" value="Genomic_DNA"/>
</dbReference>
<name>A0ACC1SPX9_9APHY</name>
<sequence>MVDEYGYRNEDDYTTFEIFVSNDLAKQDVCISIRIDGTFIGRYFLGLGQNVLPGLYVSECVTKPFRFRELNIPDDQTLRDPQRWKWENMGLMEFCVYRCVKKSREKFKSDYIQPANDNPIASSQASAHSVSTGPERPIPRIEGVQGVTLDPPDQPFARMIFRYRPRETLQAQGVMSDRSSLPPISSHTSPVSPTTMPPWSSNNMLRQVQLPPPTNLLQRAQTRRFPASAELQLPSRARFSPYSRPNTGVRVPSRAHSMPESSQVARSATIPPREQDSMDEELSSIKASALDTTGILEASMRQLHLLQRQLDLLEARRQRTLAPPIPQPQTVKAEPHTPEDAEQGPAREASTPTASPVLQWP</sequence>
<reference evidence="1" key="1">
    <citation type="submission" date="2022-07" db="EMBL/GenBank/DDBJ databases">
        <title>Genome Sequence of Phlebia brevispora.</title>
        <authorList>
            <person name="Buettner E."/>
        </authorList>
    </citation>
    <scope>NUCLEOTIDE SEQUENCE</scope>
    <source>
        <strain evidence="1">MPL23</strain>
    </source>
</reference>
<evidence type="ECO:0000313" key="2">
    <source>
        <dbReference type="Proteomes" id="UP001148662"/>
    </source>
</evidence>
<dbReference type="Proteomes" id="UP001148662">
    <property type="component" value="Unassembled WGS sequence"/>
</dbReference>
<organism evidence="1 2">
    <name type="scientific">Phlebia brevispora</name>
    <dbReference type="NCBI Taxonomy" id="194682"/>
    <lineage>
        <taxon>Eukaryota</taxon>
        <taxon>Fungi</taxon>
        <taxon>Dikarya</taxon>
        <taxon>Basidiomycota</taxon>
        <taxon>Agaricomycotina</taxon>
        <taxon>Agaricomycetes</taxon>
        <taxon>Polyporales</taxon>
        <taxon>Meruliaceae</taxon>
        <taxon>Phlebia</taxon>
    </lineage>
</organism>
<comment type="caution">
    <text evidence="1">The sequence shown here is derived from an EMBL/GenBank/DDBJ whole genome shotgun (WGS) entry which is preliminary data.</text>
</comment>
<proteinExistence type="predicted"/>
<protein>
    <submittedName>
        <fullName evidence="1">Uncharacterized protein</fullName>
    </submittedName>
</protein>
<evidence type="ECO:0000313" key="1">
    <source>
        <dbReference type="EMBL" id="KAJ3544046.1"/>
    </source>
</evidence>
<keyword evidence="2" id="KW-1185">Reference proteome</keyword>
<accession>A0ACC1SPX9</accession>
<gene>
    <name evidence="1" type="ORF">NM688_g5787</name>
</gene>